<dbReference type="Proteomes" id="UP000069850">
    <property type="component" value="Chromosome 1"/>
</dbReference>
<reference evidence="1 2" key="1">
    <citation type="submission" date="2016-01" db="EMBL/GenBank/DDBJ databases">
        <authorList>
            <person name="Manzoor S."/>
        </authorList>
    </citation>
    <scope>NUCLEOTIDE SEQUENCE [LARGE SCALE GENOMIC DNA]</scope>
    <source>
        <strain evidence="1">Methanoculleus sp MAB1</strain>
    </source>
</reference>
<evidence type="ECO:0000313" key="1">
    <source>
        <dbReference type="EMBL" id="CVK33468.1"/>
    </source>
</evidence>
<sequence>MWMRAIHAMNDSGYWKGRPRLPAFIWASWASHWSTKSSEREFAALDQELIIYTPVTLIGARAPPTFVSLHEGAEGTSGIFCVGVGGSDLCNTAVGLNSYEPSTFAHSKLLPCAP</sequence>
<evidence type="ECO:0000313" key="2">
    <source>
        <dbReference type="Proteomes" id="UP000069850"/>
    </source>
</evidence>
<gene>
    <name evidence="1" type="ORF">MMAB1_2255</name>
</gene>
<dbReference type="AlphaFoldDB" id="A0A0X3BN27"/>
<dbReference type="KEGG" id="mema:MMAB1_2255"/>
<dbReference type="EMBL" id="LT158599">
    <property type="protein sequence ID" value="CVK33468.1"/>
    <property type="molecule type" value="Genomic_DNA"/>
</dbReference>
<organism evidence="1 2">
    <name type="scientific">Methanoculleus bourgensis</name>
    <dbReference type="NCBI Taxonomy" id="83986"/>
    <lineage>
        <taxon>Archaea</taxon>
        <taxon>Methanobacteriati</taxon>
        <taxon>Methanobacteriota</taxon>
        <taxon>Stenosarchaea group</taxon>
        <taxon>Methanomicrobia</taxon>
        <taxon>Methanomicrobiales</taxon>
        <taxon>Methanomicrobiaceae</taxon>
        <taxon>Methanoculleus</taxon>
    </lineage>
</organism>
<accession>A0A0X3BN27</accession>
<protein>
    <submittedName>
        <fullName evidence="1">Uncharacterized protein</fullName>
    </submittedName>
</protein>
<proteinExistence type="predicted"/>
<name>A0A0X3BN27_9EURY</name>